<accession>A0AAD8ZFM5</accession>
<name>A0AAD8ZFM5_9TELE</name>
<dbReference type="EMBL" id="JAROKS010000014">
    <property type="protein sequence ID" value="KAK1797066.1"/>
    <property type="molecule type" value="Genomic_DNA"/>
</dbReference>
<evidence type="ECO:0000313" key="3">
    <source>
        <dbReference type="Proteomes" id="UP001239994"/>
    </source>
</evidence>
<dbReference type="AlphaFoldDB" id="A0AAD8ZFM5"/>
<comment type="caution">
    <text evidence="2">The sequence shown here is derived from an EMBL/GenBank/DDBJ whole genome shotgun (WGS) entry which is preliminary data.</text>
</comment>
<dbReference type="GO" id="GO:0005739">
    <property type="term" value="C:mitochondrion"/>
    <property type="evidence" value="ECO:0007669"/>
    <property type="project" value="TreeGrafter"/>
</dbReference>
<protein>
    <recommendedName>
        <fullName evidence="4">BCL2 associated agonist of cell death b</fullName>
    </recommendedName>
</protein>
<dbReference type="PANTHER" id="PTHR28540">
    <property type="entry name" value="BCL2-ASSOCIATED AGONIST OF CELL DEATH"/>
    <property type="match status" value="1"/>
</dbReference>
<evidence type="ECO:0000313" key="2">
    <source>
        <dbReference type="EMBL" id="KAK1797066.1"/>
    </source>
</evidence>
<organism evidence="2 3">
    <name type="scientific">Electrophorus voltai</name>
    <dbReference type="NCBI Taxonomy" id="2609070"/>
    <lineage>
        <taxon>Eukaryota</taxon>
        <taxon>Metazoa</taxon>
        <taxon>Chordata</taxon>
        <taxon>Craniata</taxon>
        <taxon>Vertebrata</taxon>
        <taxon>Euteleostomi</taxon>
        <taxon>Actinopterygii</taxon>
        <taxon>Neopterygii</taxon>
        <taxon>Teleostei</taxon>
        <taxon>Ostariophysi</taxon>
        <taxon>Gymnotiformes</taxon>
        <taxon>Gymnotoidei</taxon>
        <taxon>Gymnotidae</taxon>
        <taxon>Electrophorus</taxon>
    </lineage>
</organism>
<sequence>MPDLTVELSQSETPTKGRAYMTTVDGKIGRMFNSSFDFDRLRKVCAARHREQQPPADQTSRSVSVSYREFTSAAGQLSEVVFTMAQMFTISDTESDTSEGPGDTDQQGDSKEAEPSQSEQHLHVPNTLRGEWTARQRNHSMNEAELQDSGAESFRRRSRSAPPILWAAKKYGRQLRKMSDEFDTLLDKGMKRARSAGAARQMHTSPSWFAFLWSHKESDTETSSSVTAPDTRPAE</sequence>
<dbReference type="GO" id="GO:0006915">
    <property type="term" value="P:apoptotic process"/>
    <property type="evidence" value="ECO:0007669"/>
    <property type="project" value="InterPro"/>
</dbReference>
<keyword evidence="3" id="KW-1185">Reference proteome</keyword>
<gene>
    <name evidence="2" type="ORF">P4O66_008466</name>
</gene>
<dbReference type="PANTHER" id="PTHR28540:SF1">
    <property type="entry name" value="BCL2-ASSOCIATED AGONIST OF CELL DEATH"/>
    <property type="match status" value="1"/>
</dbReference>
<reference evidence="2" key="1">
    <citation type="submission" date="2023-03" db="EMBL/GenBank/DDBJ databases">
        <title>Electrophorus voltai genome.</title>
        <authorList>
            <person name="Bian C."/>
        </authorList>
    </citation>
    <scope>NUCLEOTIDE SEQUENCE</scope>
    <source>
        <strain evidence="2">CB-2022</strain>
        <tissue evidence="2">Muscle</tissue>
    </source>
</reference>
<dbReference type="Pfam" id="PF10514">
    <property type="entry name" value="Bcl-2_BAD"/>
    <property type="match status" value="1"/>
</dbReference>
<dbReference type="Proteomes" id="UP001239994">
    <property type="component" value="Unassembled WGS sequence"/>
</dbReference>
<feature type="region of interest" description="Disordered" evidence="1">
    <location>
        <begin position="91"/>
        <end position="128"/>
    </location>
</feature>
<evidence type="ECO:0000256" key="1">
    <source>
        <dbReference type="SAM" id="MobiDB-lite"/>
    </source>
</evidence>
<dbReference type="InterPro" id="IPR018868">
    <property type="entry name" value="BAD"/>
</dbReference>
<proteinExistence type="predicted"/>
<evidence type="ECO:0008006" key="4">
    <source>
        <dbReference type="Google" id="ProtNLM"/>
    </source>
</evidence>